<keyword evidence="10 12" id="KW-0137">Centromere</keyword>
<evidence type="ECO:0000256" key="1">
    <source>
        <dbReference type="ARBA" id="ARBA00007804"/>
    </source>
</evidence>
<keyword evidence="3 12" id="KW-0158">Chromosome</keyword>
<gene>
    <name evidence="14" type="ORF">DPMN_026265</name>
</gene>
<dbReference type="OrthoDB" id="6432863at2759"/>
<dbReference type="Gene3D" id="3.30.160.570">
    <property type="entry name" value="Ncd80 complex, Spc24 subunit"/>
    <property type="match status" value="1"/>
</dbReference>
<dbReference type="InterPro" id="IPR013252">
    <property type="entry name" value="Ndc80_Spc24"/>
</dbReference>
<organism evidence="14 15">
    <name type="scientific">Dreissena polymorpha</name>
    <name type="common">Zebra mussel</name>
    <name type="synonym">Mytilus polymorpha</name>
    <dbReference type="NCBI Taxonomy" id="45954"/>
    <lineage>
        <taxon>Eukaryota</taxon>
        <taxon>Metazoa</taxon>
        <taxon>Spiralia</taxon>
        <taxon>Lophotrochozoa</taxon>
        <taxon>Mollusca</taxon>
        <taxon>Bivalvia</taxon>
        <taxon>Autobranchia</taxon>
        <taxon>Heteroconchia</taxon>
        <taxon>Euheterodonta</taxon>
        <taxon>Imparidentia</taxon>
        <taxon>Neoheterodontei</taxon>
        <taxon>Myida</taxon>
        <taxon>Dreissenoidea</taxon>
        <taxon>Dreissenidae</taxon>
        <taxon>Dreissena</taxon>
    </lineage>
</organism>
<evidence type="ECO:0000256" key="6">
    <source>
        <dbReference type="ARBA" id="ARBA00022838"/>
    </source>
</evidence>
<proteinExistence type="inferred from homology"/>
<evidence type="ECO:0000256" key="2">
    <source>
        <dbReference type="ARBA" id="ARBA00013690"/>
    </source>
</evidence>
<evidence type="ECO:0000256" key="7">
    <source>
        <dbReference type="ARBA" id="ARBA00023054"/>
    </source>
</evidence>
<keyword evidence="6 12" id="KW-0995">Kinetochore</keyword>
<feature type="coiled-coil region" evidence="13">
    <location>
        <begin position="15"/>
        <end position="42"/>
    </location>
</feature>
<dbReference type="PANTHER" id="PTHR22142:SF2">
    <property type="entry name" value="KINETOCHORE PROTEIN SPC24"/>
    <property type="match status" value="1"/>
</dbReference>
<evidence type="ECO:0000256" key="11">
    <source>
        <dbReference type="ARBA" id="ARBA00045419"/>
    </source>
</evidence>
<keyword evidence="7 13" id="KW-0175">Coiled coil</keyword>
<evidence type="ECO:0000256" key="13">
    <source>
        <dbReference type="SAM" id="Coils"/>
    </source>
</evidence>
<dbReference type="Proteomes" id="UP000828390">
    <property type="component" value="Unassembled WGS sequence"/>
</dbReference>
<evidence type="ECO:0000256" key="12">
    <source>
        <dbReference type="RuleBase" id="RU368011"/>
    </source>
</evidence>
<keyword evidence="5 12" id="KW-0498">Mitosis</keyword>
<evidence type="ECO:0000256" key="10">
    <source>
        <dbReference type="ARBA" id="ARBA00023328"/>
    </source>
</evidence>
<dbReference type="AlphaFoldDB" id="A0A9D4LT37"/>
<dbReference type="GO" id="GO:0008017">
    <property type="term" value="F:microtubule binding"/>
    <property type="evidence" value="ECO:0007669"/>
    <property type="project" value="TreeGrafter"/>
</dbReference>
<keyword evidence="15" id="KW-1185">Reference proteome</keyword>
<evidence type="ECO:0000256" key="4">
    <source>
        <dbReference type="ARBA" id="ARBA00022618"/>
    </source>
</evidence>
<name>A0A9D4LT37_DREPO</name>
<evidence type="ECO:0000256" key="3">
    <source>
        <dbReference type="ARBA" id="ARBA00022454"/>
    </source>
</evidence>
<evidence type="ECO:0000256" key="5">
    <source>
        <dbReference type="ARBA" id="ARBA00022776"/>
    </source>
</evidence>
<dbReference type="PANTHER" id="PTHR22142">
    <property type="match status" value="1"/>
</dbReference>
<keyword evidence="4 12" id="KW-0132">Cell division</keyword>
<dbReference type="EMBL" id="JAIWYP010000002">
    <property type="protein sequence ID" value="KAH3863284.1"/>
    <property type="molecule type" value="Genomic_DNA"/>
</dbReference>
<reference evidence="14" key="1">
    <citation type="journal article" date="2019" name="bioRxiv">
        <title>The Genome of the Zebra Mussel, Dreissena polymorpha: A Resource for Invasive Species Research.</title>
        <authorList>
            <person name="McCartney M.A."/>
            <person name="Auch B."/>
            <person name="Kono T."/>
            <person name="Mallez S."/>
            <person name="Zhang Y."/>
            <person name="Obille A."/>
            <person name="Becker A."/>
            <person name="Abrahante J.E."/>
            <person name="Garbe J."/>
            <person name="Badalamenti J.P."/>
            <person name="Herman A."/>
            <person name="Mangelson H."/>
            <person name="Liachko I."/>
            <person name="Sullivan S."/>
            <person name="Sone E.D."/>
            <person name="Koren S."/>
            <person name="Silverstein K.A.T."/>
            <person name="Beckman K.B."/>
            <person name="Gohl D.M."/>
        </authorList>
    </citation>
    <scope>NUCLEOTIDE SEQUENCE</scope>
    <source>
        <strain evidence="14">Duluth1</strain>
        <tissue evidence="14">Whole animal</tissue>
    </source>
</reference>
<dbReference type="GO" id="GO:0031262">
    <property type="term" value="C:Ndc80 complex"/>
    <property type="evidence" value="ECO:0007669"/>
    <property type="project" value="TreeGrafter"/>
</dbReference>
<comment type="caution">
    <text evidence="14">The sequence shown here is derived from an EMBL/GenBank/DDBJ whole genome shotgun (WGS) entry which is preliminary data.</text>
</comment>
<dbReference type="GO" id="GO:0051301">
    <property type="term" value="P:cell division"/>
    <property type="evidence" value="ECO:0007669"/>
    <property type="project" value="UniProtKB-UniRule"/>
</dbReference>
<evidence type="ECO:0000313" key="15">
    <source>
        <dbReference type="Proteomes" id="UP000828390"/>
    </source>
</evidence>
<reference evidence="14" key="2">
    <citation type="submission" date="2020-11" db="EMBL/GenBank/DDBJ databases">
        <authorList>
            <person name="McCartney M.A."/>
            <person name="Auch B."/>
            <person name="Kono T."/>
            <person name="Mallez S."/>
            <person name="Becker A."/>
            <person name="Gohl D.M."/>
            <person name="Silverstein K.A.T."/>
            <person name="Koren S."/>
            <person name="Bechman K.B."/>
            <person name="Herman A."/>
            <person name="Abrahante J.E."/>
            <person name="Garbe J."/>
        </authorList>
    </citation>
    <scope>NUCLEOTIDE SEQUENCE</scope>
    <source>
        <strain evidence="14">Duluth1</strain>
        <tissue evidence="14">Whole animal</tissue>
    </source>
</reference>
<comment type="subcellular location">
    <subcellularLocation>
        <location evidence="12">Nucleus</location>
    </subcellularLocation>
    <subcellularLocation>
        <location evidence="12">Chromosome</location>
        <location evidence="12">Centromere</location>
        <location evidence="12">Kinetochore</location>
    </subcellularLocation>
</comment>
<protein>
    <recommendedName>
        <fullName evidence="2 12">Kinetochore protein Spc24</fullName>
    </recommendedName>
</protein>
<comment type="similarity">
    <text evidence="1 12">Belongs to the SPC24 family.</text>
</comment>
<evidence type="ECO:0000313" key="14">
    <source>
        <dbReference type="EMBL" id="KAH3863284.1"/>
    </source>
</evidence>
<sequence>MTEVEELLYVTEEFNGQLEINKKKARKQIDDIRQRAIRLSKVWKKLEDMVKSETAELASEKDGTFKVKLVQEGEQLRSDIAAVKKHQTELSSRIREKESLRNELSEKQVRLQVEKERIENDTRVQIPIKRETIALYTCVSKIRWDFEGSSDEIKGYINNKTAVKPFCFDKRKASQFFISNALWDTMEEN</sequence>
<comment type="subunit">
    <text evidence="12">Component of the NDC80 complex.</text>
</comment>
<dbReference type="GO" id="GO:0005634">
    <property type="term" value="C:nucleus"/>
    <property type="evidence" value="ECO:0007669"/>
    <property type="project" value="UniProtKB-SubCell"/>
</dbReference>
<evidence type="ECO:0000256" key="9">
    <source>
        <dbReference type="ARBA" id="ARBA00023306"/>
    </source>
</evidence>
<dbReference type="Pfam" id="PF08286">
    <property type="entry name" value="Spc24"/>
    <property type="match status" value="1"/>
</dbReference>
<accession>A0A9D4LT37</accession>
<evidence type="ECO:0000256" key="8">
    <source>
        <dbReference type="ARBA" id="ARBA00023242"/>
    </source>
</evidence>
<keyword evidence="8 12" id="KW-0539">Nucleus</keyword>
<dbReference type="GO" id="GO:0007059">
    <property type="term" value="P:chromosome segregation"/>
    <property type="evidence" value="ECO:0007669"/>
    <property type="project" value="TreeGrafter"/>
</dbReference>
<keyword evidence="9 12" id="KW-0131">Cell cycle</keyword>
<feature type="coiled-coil region" evidence="13">
    <location>
        <begin position="83"/>
        <end position="121"/>
    </location>
</feature>
<comment type="function">
    <text evidence="11">Acts as a component of the essential kinetochore-associated NDC80 complex, which is required for chromosome segregation and spindle checkpoint activity. Required for kinetochore integrity and the organization of stable microtubule binding sites in the outer plate of the kinetochore. The NDC80 complex synergistically enhances the affinity of the SKA1 complex for microtubules and may allow the NDC80 complex to track depolymerizing microtubules.</text>
</comment>